<gene>
    <name evidence="3" type="ORF">RN001_011985</name>
</gene>
<dbReference type="InterPro" id="IPR012464">
    <property type="entry name" value="DUF1676"/>
</dbReference>
<feature type="region of interest" description="Disordered" evidence="1">
    <location>
        <begin position="255"/>
        <end position="276"/>
    </location>
</feature>
<dbReference type="AlphaFoldDB" id="A0AAN7SM95"/>
<keyword evidence="2" id="KW-1133">Transmembrane helix</keyword>
<dbReference type="Proteomes" id="UP001353858">
    <property type="component" value="Unassembled WGS sequence"/>
</dbReference>
<keyword evidence="2" id="KW-0472">Membrane</keyword>
<dbReference type="EMBL" id="JARPUR010000005">
    <property type="protein sequence ID" value="KAK4875563.1"/>
    <property type="molecule type" value="Genomic_DNA"/>
</dbReference>
<proteinExistence type="predicted"/>
<dbReference type="Pfam" id="PF07898">
    <property type="entry name" value="DUF1676"/>
    <property type="match status" value="1"/>
</dbReference>
<keyword evidence="4" id="KW-1185">Reference proteome</keyword>
<organism evidence="3 4">
    <name type="scientific">Aquatica leii</name>
    <dbReference type="NCBI Taxonomy" id="1421715"/>
    <lineage>
        <taxon>Eukaryota</taxon>
        <taxon>Metazoa</taxon>
        <taxon>Ecdysozoa</taxon>
        <taxon>Arthropoda</taxon>
        <taxon>Hexapoda</taxon>
        <taxon>Insecta</taxon>
        <taxon>Pterygota</taxon>
        <taxon>Neoptera</taxon>
        <taxon>Endopterygota</taxon>
        <taxon>Coleoptera</taxon>
        <taxon>Polyphaga</taxon>
        <taxon>Elateriformia</taxon>
        <taxon>Elateroidea</taxon>
        <taxon>Lampyridae</taxon>
        <taxon>Luciolinae</taxon>
        <taxon>Aquatica</taxon>
    </lineage>
</organism>
<reference evidence="4" key="1">
    <citation type="submission" date="2023-01" db="EMBL/GenBank/DDBJ databases">
        <title>Key to firefly adult light organ development and bioluminescence: homeobox transcription factors regulate luciferase expression and transportation to peroxisome.</title>
        <authorList>
            <person name="Fu X."/>
        </authorList>
    </citation>
    <scope>NUCLEOTIDE SEQUENCE [LARGE SCALE GENOMIC DNA]</scope>
</reference>
<comment type="caution">
    <text evidence="3">The sequence shown here is derived from an EMBL/GenBank/DDBJ whole genome shotgun (WGS) entry which is preliminary data.</text>
</comment>
<name>A0AAN7SM95_9COLE</name>
<feature type="transmembrane region" description="Helical" evidence="2">
    <location>
        <begin position="143"/>
        <end position="169"/>
    </location>
</feature>
<evidence type="ECO:0000313" key="3">
    <source>
        <dbReference type="EMBL" id="KAK4875563.1"/>
    </source>
</evidence>
<dbReference type="GO" id="GO:0016020">
    <property type="term" value="C:membrane"/>
    <property type="evidence" value="ECO:0007669"/>
    <property type="project" value="TreeGrafter"/>
</dbReference>
<evidence type="ECO:0000256" key="1">
    <source>
        <dbReference type="SAM" id="MobiDB-lite"/>
    </source>
</evidence>
<feature type="transmembrane region" description="Helical" evidence="2">
    <location>
        <begin position="175"/>
        <end position="194"/>
    </location>
</feature>
<dbReference type="PANTHER" id="PTHR21879">
    <property type="entry name" value="FI03362P-RELATED-RELATED"/>
    <property type="match status" value="1"/>
</dbReference>
<dbReference type="PANTHER" id="PTHR21879:SF27">
    <property type="entry name" value="OSIRIS 10A"/>
    <property type="match status" value="1"/>
</dbReference>
<keyword evidence="2" id="KW-0812">Transmembrane</keyword>
<evidence type="ECO:0000313" key="4">
    <source>
        <dbReference type="Proteomes" id="UP001353858"/>
    </source>
</evidence>
<sequence length="276" mass="31306">MRLTEATLVDSFNQCLIETPTSLGYCLGVGALSKLQSIDNDPEYDFVDGVTFARDEQQVRENYNFLDRNPADFRTIVDSIGYVFSRRSMHWDMSVLYPGLAMRVAPSGSPGGVLEFVLDTHREALSEHSLKESGTGRLIARQFLLPFLLGFKFNIATLIPIIFGTIAFIAKKIILISKVGLIISSVITLGSLLFKKEHYSHHGGYHPSFSGHYGHAPYNRYPDDDDYYQTHILRNLNDNQVGNIFNNIQEVHSRESLPKNGKRNFAWNEDEKKKKQ</sequence>
<evidence type="ECO:0008006" key="5">
    <source>
        <dbReference type="Google" id="ProtNLM"/>
    </source>
</evidence>
<evidence type="ECO:0000256" key="2">
    <source>
        <dbReference type="SAM" id="Phobius"/>
    </source>
</evidence>
<protein>
    <recommendedName>
        <fullName evidence="5">Osiris 10</fullName>
    </recommendedName>
</protein>
<accession>A0AAN7SM95</accession>